<reference evidence="2" key="1">
    <citation type="journal article" date="2018" name="PLoS Negl. Trop. Dis.">
        <title>An insight into the salivary gland and fat body transcriptome of Panstrongylus lignarius (Hemiptera: Heteroptera), the main vector of Chagas disease in Peru.</title>
        <authorList>
            <person name="Nevoa J.C."/>
            <person name="Mendes M.T."/>
            <person name="da Silva M.V."/>
            <person name="Soares S.C."/>
            <person name="Oliveira C.J.F."/>
            <person name="Ribeiro J.M.C."/>
        </authorList>
    </citation>
    <scope>NUCLEOTIDE SEQUENCE</scope>
</reference>
<keyword evidence="1" id="KW-0812">Transmembrane</keyword>
<dbReference type="AlphaFoldDB" id="A0A224Y590"/>
<sequence>MSFSFNETTLFLRLFLLPLFAETLLDPIFDFSPSDFILFTFVSLVFAFNLSLLLILGSTVFIRNFLL</sequence>
<protein>
    <submittedName>
        <fullName evidence="2">Uncharacterized protein</fullName>
    </submittedName>
</protein>
<proteinExistence type="predicted"/>
<name>A0A224Y590_9HEMI</name>
<evidence type="ECO:0000256" key="1">
    <source>
        <dbReference type="SAM" id="Phobius"/>
    </source>
</evidence>
<accession>A0A224Y590</accession>
<dbReference type="EMBL" id="GFTR01000076">
    <property type="protein sequence ID" value="JAW16350.1"/>
    <property type="molecule type" value="Transcribed_RNA"/>
</dbReference>
<organism evidence="2">
    <name type="scientific">Panstrongylus lignarius</name>
    <dbReference type="NCBI Taxonomy" id="156445"/>
    <lineage>
        <taxon>Eukaryota</taxon>
        <taxon>Metazoa</taxon>
        <taxon>Ecdysozoa</taxon>
        <taxon>Arthropoda</taxon>
        <taxon>Hexapoda</taxon>
        <taxon>Insecta</taxon>
        <taxon>Pterygota</taxon>
        <taxon>Neoptera</taxon>
        <taxon>Paraneoptera</taxon>
        <taxon>Hemiptera</taxon>
        <taxon>Heteroptera</taxon>
        <taxon>Panheteroptera</taxon>
        <taxon>Cimicomorpha</taxon>
        <taxon>Reduviidae</taxon>
        <taxon>Triatominae</taxon>
        <taxon>Panstrongylus</taxon>
    </lineage>
</organism>
<evidence type="ECO:0000313" key="2">
    <source>
        <dbReference type="EMBL" id="JAW16350.1"/>
    </source>
</evidence>
<keyword evidence="1" id="KW-0472">Membrane</keyword>
<keyword evidence="1" id="KW-1133">Transmembrane helix</keyword>
<feature type="transmembrane region" description="Helical" evidence="1">
    <location>
        <begin position="37"/>
        <end position="62"/>
    </location>
</feature>